<dbReference type="Proteomes" id="UP000078492">
    <property type="component" value="Unassembled WGS sequence"/>
</dbReference>
<accession>A0A151JAV2</accession>
<proteinExistence type="predicted"/>
<dbReference type="AlphaFoldDB" id="A0A151JAV2"/>
<gene>
    <name evidence="1" type="ORF">ALC57_05317</name>
</gene>
<evidence type="ECO:0000313" key="2">
    <source>
        <dbReference type="Proteomes" id="UP000078492"/>
    </source>
</evidence>
<evidence type="ECO:0000313" key="1">
    <source>
        <dbReference type="EMBL" id="KYN22281.1"/>
    </source>
</evidence>
<protein>
    <submittedName>
        <fullName evidence="1">Uncharacterized protein</fullName>
    </submittedName>
</protein>
<dbReference type="EMBL" id="KQ979195">
    <property type="protein sequence ID" value="KYN22281.1"/>
    <property type="molecule type" value="Genomic_DNA"/>
</dbReference>
<sequence length="95" mass="10694">MDLIGKGAIKKRKIREFQSSLLDENIFKGWLAPSHQENTAMCTVTNSSGQQIILTCVDFYKTAVREMVKRNRLSNDTVSAICIVRSSIQAENIEC</sequence>
<keyword evidence="2" id="KW-1185">Reference proteome</keyword>
<reference evidence="1 2" key="1">
    <citation type="submission" date="2015-09" db="EMBL/GenBank/DDBJ databases">
        <title>Trachymyrmex cornetzi WGS genome.</title>
        <authorList>
            <person name="Nygaard S."/>
            <person name="Hu H."/>
            <person name="Boomsma J."/>
            <person name="Zhang G."/>
        </authorList>
    </citation>
    <scope>NUCLEOTIDE SEQUENCE [LARGE SCALE GENOMIC DNA]</scope>
    <source>
        <strain evidence="1">Tcor2-1</strain>
        <tissue evidence="1">Whole body</tissue>
    </source>
</reference>
<name>A0A151JAV2_9HYME</name>
<organism evidence="1 2">
    <name type="scientific">Trachymyrmex cornetzi</name>
    <dbReference type="NCBI Taxonomy" id="471704"/>
    <lineage>
        <taxon>Eukaryota</taxon>
        <taxon>Metazoa</taxon>
        <taxon>Ecdysozoa</taxon>
        <taxon>Arthropoda</taxon>
        <taxon>Hexapoda</taxon>
        <taxon>Insecta</taxon>
        <taxon>Pterygota</taxon>
        <taxon>Neoptera</taxon>
        <taxon>Endopterygota</taxon>
        <taxon>Hymenoptera</taxon>
        <taxon>Apocrita</taxon>
        <taxon>Aculeata</taxon>
        <taxon>Formicoidea</taxon>
        <taxon>Formicidae</taxon>
        <taxon>Myrmicinae</taxon>
        <taxon>Trachymyrmex</taxon>
    </lineage>
</organism>